<dbReference type="InterPro" id="IPR008978">
    <property type="entry name" value="HSP20-like_chaperone"/>
</dbReference>
<dbReference type="PANTHER" id="PTHR11527">
    <property type="entry name" value="HEAT-SHOCK PROTEIN 20 FAMILY MEMBER"/>
    <property type="match status" value="1"/>
</dbReference>
<dbReference type="Proteomes" id="UP000565078">
    <property type="component" value="Unassembled WGS sequence"/>
</dbReference>
<evidence type="ECO:0000313" key="5">
    <source>
        <dbReference type="Proteomes" id="UP000565078"/>
    </source>
</evidence>
<feature type="domain" description="SHSP" evidence="3">
    <location>
        <begin position="41"/>
        <end position="153"/>
    </location>
</feature>
<name>A0A7J4J1W0_9ARCH</name>
<dbReference type="Pfam" id="PF00011">
    <property type="entry name" value="HSP20"/>
    <property type="match status" value="1"/>
</dbReference>
<proteinExistence type="inferred from homology"/>
<evidence type="ECO:0000259" key="3">
    <source>
        <dbReference type="PROSITE" id="PS01031"/>
    </source>
</evidence>
<sequence>MKRGIWDEMGRIQGQMDRLFEDFFTTERPRFLGGPKGLAGSAGKLEMPKADIWETKNEIRAEIGLPGIDKNDIKANIASGRLEVSAEKKKEKKEDKRGMLRMERSYSCYYRSFPLPQGADTAMADAKYENGALRIKIPKKGLPQGRPTHIEVK</sequence>
<evidence type="ECO:0000313" key="4">
    <source>
        <dbReference type="EMBL" id="HIH10395.1"/>
    </source>
</evidence>
<reference evidence="5" key="1">
    <citation type="journal article" date="2020" name="bioRxiv">
        <title>A rank-normalized archaeal taxonomy based on genome phylogeny resolves widespread incomplete and uneven classifications.</title>
        <authorList>
            <person name="Rinke C."/>
            <person name="Chuvochina M."/>
            <person name="Mussig A.J."/>
            <person name="Chaumeil P.-A."/>
            <person name="Waite D.W."/>
            <person name="Whitman W.B."/>
            <person name="Parks D.H."/>
            <person name="Hugenholtz P."/>
        </authorList>
    </citation>
    <scope>NUCLEOTIDE SEQUENCE [LARGE SCALE GENOMIC DNA]</scope>
</reference>
<dbReference type="AlphaFoldDB" id="A0A7J4J1W0"/>
<accession>A0A7J4J1W0</accession>
<protein>
    <submittedName>
        <fullName evidence="4">Hsp20/alpha crystallin family protein</fullName>
    </submittedName>
</protein>
<dbReference type="InterPro" id="IPR002068">
    <property type="entry name" value="A-crystallin/Hsp20_dom"/>
</dbReference>
<gene>
    <name evidence="4" type="ORF">HA254_07065</name>
</gene>
<evidence type="ECO:0000256" key="2">
    <source>
        <dbReference type="RuleBase" id="RU003616"/>
    </source>
</evidence>
<dbReference type="Gene3D" id="2.60.40.790">
    <property type="match status" value="1"/>
</dbReference>
<dbReference type="InterPro" id="IPR031107">
    <property type="entry name" value="Small_HSP"/>
</dbReference>
<organism evidence="4 5">
    <name type="scientific">Candidatus Iainarchaeum sp</name>
    <dbReference type="NCBI Taxonomy" id="3101447"/>
    <lineage>
        <taxon>Archaea</taxon>
        <taxon>Candidatus Iainarchaeota</taxon>
        <taxon>Candidatus Iainarchaeia</taxon>
        <taxon>Candidatus Iainarchaeales</taxon>
        <taxon>Candidatus Iainarchaeaceae</taxon>
        <taxon>Candidatus Iainarchaeum</taxon>
    </lineage>
</organism>
<comment type="similarity">
    <text evidence="1 2">Belongs to the small heat shock protein (HSP20) family.</text>
</comment>
<dbReference type="CDD" id="cd06464">
    <property type="entry name" value="ACD_sHsps-like"/>
    <property type="match status" value="1"/>
</dbReference>
<dbReference type="EMBL" id="DUGC01000113">
    <property type="protein sequence ID" value="HIH10395.1"/>
    <property type="molecule type" value="Genomic_DNA"/>
</dbReference>
<comment type="caution">
    <text evidence="4">The sequence shown here is derived from an EMBL/GenBank/DDBJ whole genome shotgun (WGS) entry which is preliminary data.</text>
</comment>
<evidence type="ECO:0000256" key="1">
    <source>
        <dbReference type="PROSITE-ProRule" id="PRU00285"/>
    </source>
</evidence>
<dbReference type="SUPFAM" id="SSF49764">
    <property type="entry name" value="HSP20-like chaperones"/>
    <property type="match status" value="1"/>
</dbReference>
<dbReference type="PROSITE" id="PS01031">
    <property type="entry name" value="SHSP"/>
    <property type="match status" value="1"/>
</dbReference>